<sequence length="1197" mass="131935">MTIQSEKNSVKKGAGKLRHAPRTGEGHSFVPEEVTTEAAGRGSNSRKFSMGRGANVGECGHCASRTAHRNPIAGTDPSLHLSRYPAYTLQKKKDGLSCSNGKGESVDYDAKVCESLQDSQSSPVRRGQQVDWDSTYSQVCQTASRLSALAPLSVKTSVCCTGKRRISTTKSKNATDILQKQLASHQQQQLQEQQQHQREAPKRMENVKGCDNADVRTRERNNSKLSSNSCSLNSSIACSTNVKFARRSGVGDAKVNNETDGDGIGSSDCLDGSRELTPYDEVDEEEAVQRYVNSLAATGTRTQRGGSNDVLGSAPGSRFAENPADREAGPVFDTPAPTGGCCAPVGRSSKALQDPLSFSPQERFPSRPAPQPSNTRDRKAVDGKTEDMCRSLSLYDAFFLDEDKKLWLVDELVLARCLYYIGLLEYRRPSHSSKQCDGEPFSVATWSQLASPIEAVGSHSPGGAVASVDTMSFSAFGRGGVFSAGRCRARKPLCDTKLDADISSFIFLDRHEAEWWLLAQEYVIGTVLACCARGEGSSSPGRVVVPYLSPTCHPILQTITFVRERCQNWGTICSFFEKWERQVVLVLGTAAPSHQLLFRFPEDGIVFSSDMEGGNIARVERVQDNVAHQSSGSAFMLWMEPEPGCAQRLWFRFAIAGLPPHVPVTLRVMNVQPTVKLYARNGMRPVWRAGNSPRQWTPVAQCSFRTINGDEDGELTFAIVPHVCEVVHVAFCVPYTYADLLCHIMHWHGLVKKSLPDVWFEERILCYTQDGRKLHMLLITSLPTKTSGRSRAKRRALDSSMSCANLMNNLSAAAGGSGVVANVARQGVVGPYAHFETGKKVVLLSGRVHPGEVTASHGIHGAISFLLSRDRHAAKIRENFIFYIVPMINPDGVARGHTRLDQNGYNLNRCYNRPNPQTQPTVNALRRLYEQLQNMFGERFFMYIDFHSHVSQSSCFAFGNCLPVAVQHWNMLFPKMIELHARDLFAYSLCRFGRTHMISKDGSSRVLFGSSLIHSYTVELTHFTNNRLFVDGEPAAGTSNNVDSDSWESRYAYTECPLAQSGNSNSNGRTGHSSLPKCDYATGSLQSLCATSQGRSHAKHNNHTSRQKRRTSGSSAVGDDQEVSRRIKMPCVLSQSAEVGRACMLALLDYCTVDNYVSPQLCAYGGMERMLREIKRGMNSGPGAKQTVNRLQYVYRQ</sequence>
<feature type="compositionally biased region" description="Polar residues" evidence="4">
    <location>
        <begin position="291"/>
        <end position="306"/>
    </location>
</feature>
<feature type="active site" description="Proton donor/acceptor" evidence="3">
    <location>
        <position position="1019"/>
    </location>
</feature>
<keyword evidence="6" id="KW-0121">Carboxypeptidase</keyword>
<dbReference type="SUPFAM" id="SSF53187">
    <property type="entry name" value="Zn-dependent exopeptidases"/>
    <property type="match status" value="1"/>
</dbReference>
<feature type="region of interest" description="Disordered" evidence="4">
    <location>
        <begin position="1091"/>
        <end position="1121"/>
    </location>
</feature>
<dbReference type="PROSITE" id="PS52035">
    <property type="entry name" value="PEPTIDASE_M14"/>
    <property type="match status" value="1"/>
</dbReference>
<dbReference type="InterPro" id="IPR040626">
    <property type="entry name" value="Pepdidase_M14_N"/>
</dbReference>
<feature type="region of interest" description="Disordered" evidence="4">
    <location>
        <begin position="252"/>
        <end position="383"/>
    </location>
</feature>
<dbReference type="Pfam" id="PF00246">
    <property type="entry name" value="Peptidase_M14"/>
    <property type="match status" value="1"/>
</dbReference>
<evidence type="ECO:0000313" key="6">
    <source>
        <dbReference type="EMBL" id="CCC53631.1"/>
    </source>
</evidence>
<feature type="compositionally biased region" description="Basic residues" evidence="4">
    <location>
        <begin position="1096"/>
        <end position="1111"/>
    </location>
</feature>
<gene>
    <name evidence="6" type="ORF">TVY486_1111150</name>
</gene>
<dbReference type="GO" id="GO:0008270">
    <property type="term" value="F:zinc ion binding"/>
    <property type="evidence" value="ECO:0007669"/>
    <property type="project" value="InterPro"/>
</dbReference>
<feature type="domain" description="Peptidase M14" evidence="5">
    <location>
        <begin position="733"/>
        <end position="1057"/>
    </location>
</feature>
<proteinExistence type="inferred from homology"/>
<dbReference type="AlphaFoldDB" id="G0UCS1"/>
<comment type="similarity">
    <text evidence="2 3">Belongs to the peptidase M14 family.</text>
</comment>
<keyword evidence="6" id="KW-0645">Protease</keyword>
<dbReference type="EMBL" id="HE573027">
    <property type="protein sequence ID" value="CCC53631.1"/>
    <property type="molecule type" value="Genomic_DNA"/>
</dbReference>
<feature type="region of interest" description="Disordered" evidence="4">
    <location>
        <begin position="180"/>
        <end position="228"/>
    </location>
</feature>
<evidence type="ECO:0000256" key="3">
    <source>
        <dbReference type="PROSITE-ProRule" id="PRU01379"/>
    </source>
</evidence>
<dbReference type="Gene3D" id="2.60.40.3120">
    <property type="match status" value="1"/>
</dbReference>
<evidence type="ECO:0000256" key="2">
    <source>
        <dbReference type="ARBA" id="ARBA00005988"/>
    </source>
</evidence>
<dbReference type="Pfam" id="PF18027">
    <property type="entry name" value="Pepdidase_M14_N"/>
    <property type="match status" value="1"/>
</dbReference>
<evidence type="ECO:0000256" key="4">
    <source>
        <dbReference type="SAM" id="MobiDB-lite"/>
    </source>
</evidence>
<keyword evidence="6" id="KW-0378">Hydrolase</keyword>
<comment type="cofactor">
    <cofactor evidence="1">
        <name>Zn(2+)</name>
        <dbReference type="ChEBI" id="CHEBI:29105"/>
    </cofactor>
</comment>
<reference evidence="6" key="1">
    <citation type="journal article" date="2012" name="Proc. Natl. Acad. Sci. U.S.A.">
        <title>Antigenic diversity is generated by distinct evolutionary mechanisms in African trypanosome species.</title>
        <authorList>
            <person name="Jackson A.P."/>
            <person name="Berry A."/>
            <person name="Aslett M."/>
            <person name="Allison H.C."/>
            <person name="Burton P."/>
            <person name="Vavrova-Anderson J."/>
            <person name="Brown R."/>
            <person name="Browne H."/>
            <person name="Corton N."/>
            <person name="Hauser H."/>
            <person name="Gamble J."/>
            <person name="Gilderthorp R."/>
            <person name="Marcello L."/>
            <person name="McQuillan J."/>
            <person name="Otto T.D."/>
            <person name="Quail M.A."/>
            <person name="Sanders M.J."/>
            <person name="van Tonder A."/>
            <person name="Ginger M.L."/>
            <person name="Field M.C."/>
            <person name="Barry J.D."/>
            <person name="Hertz-Fowler C."/>
            <person name="Berriman M."/>
        </authorList>
    </citation>
    <scope>NUCLEOTIDE SEQUENCE</scope>
    <source>
        <strain evidence="6">Y486</strain>
    </source>
</reference>
<feature type="compositionally biased region" description="Low complexity" evidence="4">
    <location>
        <begin position="180"/>
        <end position="194"/>
    </location>
</feature>
<protein>
    <submittedName>
        <fullName evidence="6">Putative zinc carboxypeptidase</fullName>
    </submittedName>
</protein>
<evidence type="ECO:0000256" key="1">
    <source>
        <dbReference type="ARBA" id="ARBA00001947"/>
    </source>
</evidence>
<organism evidence="6">
    <name type="scientific">Trypanosoma vivax (strain Y486)</name>
    <dbReference type="NCBI Taxonomy" id="1055687"/>
    <lineage>
        <taxon>Eukaryota</taxon>
        <taxon>Discoba</taxon>
        <taxon>Euglenozoa</taxon>
        <taxon>Kinetoplastea</taxon>
        <taxon>Metakinetoplastina</taxon>
        <taxon>Trypanosomatida</taxon>
        <taxon>Trypanosomatidae</taxon>
        <taxon>Trypanosoma</taxon>
        <taxon>Duttonella</taxon>
    </lineage>
</organism>
<dbReference type="Gene3D" id="3.40.630.10">
    <property type="entry name" value="Zn peptidases"/>
    <property type="match status" value="1"/>
</dbReference>
<dbReference type="VEuPathDB" id="TriTrypDB:TvY486_1111150"/>
<feature type="compositionally biased region" description="Basic and acidic residues" evidence="4">
    <location>
        <begin position="195"/>
        <end position="222"/>
    </location>
</feature>
<accession>G0UCS1</accession>
<evidence type="ECO:0000259" key="5">
    <source>
        <dbReference type="PROSITE" id="PS52035"/>
    </source>
</evidence>
<dbReference type="PANTHER" id="PTHR12756:SF12">
    <property type="entry name" value="CYTOSOLIC CARBOXYPEPTIDASE-LIKE PROTEIN 5"/>
    <property type="match status" value="1"/>
</dbReference>
<dbReference type="InterPro" id="IPR050821">
    <property type="entry name" value="Cytosolic_carboxypeptidase"/>
</dbReference>
<name>G0UCS1_TRYVY</name>
<dbReference type="GO" id="GO:0006508">
    <property type="term" value="P:proteolysis"/>
    <property type="evidence" value="ECO:0007669"/>
    <property type="project" value="InterPro"/>
</dbReference>
<dbReference type="OMA" id="PYAHFET"/>
<feature type="region of interest" description="Disordered" evidence="4">
    <location>
        <begin position="1"/>
        <end position="48"/>
    </location>
</feature>
<dbReference type="PANTHER" id="PTHR12756">
    <property type="entry name" value="CYTOSOLIC CARBOXYPEPTIDASE"/>
    <property type="match status" value="1"/>
</dbReference>
<dbReference type="InterPro" id="IPR000834">
    <property type="entry name" value="Peptidase_M14"/>
</dbReference>
<dbReference type="GO" id="GO:0004181">
    <property type="term" value="F:metallocarboxypeptidase activity"/>
    <property type="evidence" value="ECO:0007669"/>
    <property type="project" value="InterPro"/>
</dbReference>